<dbReference type="Proteomes" id="UP001056120">
    <property type="component" value="Linkage Group LG16"/>
</dbReference>
<comment type="caution">
    <text evidence="1">The sequence shown here is derived from an EMBL/GenBank/DDBJ whole genome shotgun (WGS) entry which is preliminary data.</text>
</comment>
<reference evidence="2" key="1">
    <citation type="journal article" date="2022" name="Mol. Ecol. Resour.">
        <title>The genomes of chicory, endive, great burdock and yacon provide insights into Asteraceae palaeo-polyploidization history and plant inulin production.</title>
        <authorList>
            <person name="Fan W."/>
            <person name="Wang S."/>
            <person name="Wang H."/>
            <person name="Wang A."/>
            <person name="Jiang F."/>
            <person name="Liu H."/>
            <person name="Zhao H."/>
            <person name="Xu D."/>
            <person name="Zhang Y."/>
        </authorList>
    </citation>
    <scope>NUCLEOTIDE SEQUENCE [LARGE SCALE GENOMIC DNA]</scope>
    <source>
        <strain evidence="2">cv. Yunnan</strain>
    </source>
</reference>
<keyword evidence="2" id="KW-1185">Reference proteome</keyword>
<organism evidence="1 2">
    <name type="scientific">Smallanthus sonchifolius</name>
    <dbReference type="NCBI Taxonomy" id="185202"/>
    <lineage>
        <taxon>Eukaryota</taxon>
        <taxon>Viridiplantae</taxon>
        <taxon>Streptophyta</taxon>
        <taxon>Embryophyta</taxon>
        <taxon>Tracheophyta</taxon>
        <taxon>Spermatophyta</taxon>
        <taxon>Magnoliopsida</taxon>
        <taxon>eudicotyledons</taxon>
        <taxon>Gunneridae</taxon>
        <taxon>Pentapetalae</taxon>
        <taxon>asterids</taxon>
        <taxon>campanulids</taxon>
        <taxon>Asterales</taxon>
        <taxon>Asteraceae</taxon>
        <taxon>Asteroideae</taxon>
        <taxon>Heliantheae alliance</taxon>
        <taxon>Millerieae</taxon>
        <taxon>Smallanthus</taxon>
    </lineage>
</organism>
<proteinExistence type="predicted"/>
<sequence>MCRTLSYLKPVSYNNRTIEKETIPKRDITIADNTKKTVVISLWNVLATDLGQKLLDMADESPIVAIKSLRVYDFQGVSLSTVNKSFIELNPNSLTPKN</sequence>
<accession>A0ACB9FSF0</accession>
<gene>
    <name evidence="1" type="ORF">L1987_48842</name>
</gene>
<protein>
    <submittedName>
        <fullName evidence="1">Uncharacterized protein</fullName>
    </submittedName>
</protein>
<evidence type="ECO:0000313" key="1">
    <source>
        <dbReference type="EMBL" id="KAI3774293.1"/>
    </source>
</evidence>
<reference evidence="1 2" key="2">
    <citation type="journal article" date="2022" name="Mol. Ecol. Resour.">
        <title>The genomes of chicory, endive, great burdock and yacon provide insights into Asteraceae paleo-polyploidization history and plant inulin production.</title>
        <authorList>
            <person name="Fan W."/>
            <person name="Wang S."/>
            <person name="Wang H."/>
            <person name="Wang A."/>
            <person name="Jiang F."/>
            <person name="Liu H."/>
            <person name="Zhao H."/>
            <person name="Xu D."/>
            <person name="Zhang Y."/>
        </authorList>
    </citation>
    <scope>NUCLEOTIDE SEQUENCE [LARGE SCALE GENOMIC DNA]</scope>
    <source>
        <strain evidence="2">cv. Yunnan</strain>
        <tissue evidence="1">Leaves</tissue>
    </source>
</reference>
<evidence type="ECO:0000313" key="2">
    <source>
        <dbReference type="Proteomes" id="UP001056120"/>
    </source>
</evidence>
<dbReference type="EMBL" id="CM042033">
    <property type="protein sequence ID" value="KAI3774293.1"/>
    <property type="molecule type" value="Genomic_DNA"/>
</dbReference>
<name>A0ACB9FSF0_9ASTR</name>